<evidence type="ECO:0000256" key="1">
    <source>
        <dbReference type="ARBA" id="ARBA00010923"/>
    </source>
</evidence>
<feature type="domain" description="Type I restriction modification DNA specificity" evidence="4">
    <location>
        <begin position="51"/>
        <end position="148"/>
    </location>
</feature>
<dbReference type="EC" id="3.1.21.3" evidence="5"/>
<organism evidence="5 6">
    <name type="scientific">Microcella alkalica</name>
    <dbReference type="NCBI Taxonomy" id="355930"/>
    <lineage>
        <taxon>Bacteria</taxon>
        <taxon>Bacillati</taxon>
        <taxon>Actinomycetota</taxon>
        <taxon>Actinomycetes</taxon>
        <taxon>Micrococcales</taxon>
        <taxon>Microbacteriaceae</taxon>
        <taxon>Microcella</taxon>
    </lineage>
</organism>
<dbReference type="SUPFAM" id="SSF116734">
    <property type="entry name" value="DNA methylase specificity domain"/>
    <property type="match status" value="2"/>
</dbReference>
<reference evidence="5 6" key="1">
    <citation type="submission" date="2020-07" db="EMBL/GenBank/DDBJ databases">
        <title>Sequencing the genomes of 1000 actinobacteria strains.</title>
        <authorList>
            <person name="Klenk H.-P."/>
        </authorList>
    </citation>
    <scope>NUCLEOTIDE SEQUENCE [LARGE SCALE GENOMIC DNA]</scope>
    <source>
        <strain evidence="5 6">DSM 19663</strain>
    </source>
</reference>
<dbReference type="GO" id="GO:0009035">
    <property type="term" value="F:type I site-specific deoxyribonuclease activity"/>
    <property type="evidence" value="ECO:0007669"/>
    <property type="project" value="UniProtKB-EC"/>
</dbReference>
<sequence length="377" mass="39984">MAVSSVDSVPYAGVRWYVGGVYEREVVPASMVKSKSLSRIETGDIVYNRMWATKASFGVAGDDVDGCLVTNDFPAFRADPNQAVSDYIGLLFESKSFQESAAARATGTTERRRLKEADFLDITVYLPPLAEQRRIVDLIGAVDGAIEAADEVAETTAATYEAALQTISSSLYPRVTVGDVLLVAKAGGTPSRKAADYFGAGTPWLKSGEVDNPAIVFAEESITEAGLRNSSAWIAPAGSTVVAMYGQGNTKGTAGYLERPMAMNQAVIALVPDTELIDSRMLFHAMRSRTVSLRQKAIGAAQPNLSKSLVIGEEIGLPERGAQSSLAGTLDSMLDQSSAATDLATSLRSLRSNLLTALLTSEHEIPASYDVLLEGAA</sequence>
<dbReference type="InterPro" id="IPR044946">
    <property type="entry name" value="Restrct_endonuc_typeI_TRD_sf"/>
</dbReference>
<dbReference type="RefSeq" id="WP_182491504.1">
    <property type="nucleotide sequence ID" value="NZ_BAAAOV010000011.1"/>
</dbReference>
<dbReference type="InterPro" id="IPR000055">
    <property type="entry name" value="Restrct_endonuc_typeI_TRD"/>
</dbReference>
<proteinExistence type="inferred from homology"/>
<comment type="similarity">
    <text evidence="1">Belongs to the type-I restriction system S methylase family.</text>
</comment>
<dbReference type="GO" id="GO:0003677">
    <property type="term" value="F:DNA binding"/>
    <property type="evidence" value="ECO:0007669"/>
    <property type="project" value="UniProtKB-KW"/>
</dbReference>
<name>A0A839EC93_9MICO</name>
<accession>A0A839EC93</accession>
<dbReference type="Gene3D" id="3.90.220.20">
    <property type="entry name" value="DNA methylase specificity domains"/>
    <property type="match status" value="2"/>
</dbReference>
<protein>
    <submittedName>
        <fullName evidence="5">Type I restriction enzyme S subunit</fullName>
        <ecNumber evidence="5">3.1.21.3</ecNumber>
    </submittedName>
</protein>
<keyword evidence="2" id="KW-0680">Restriction system</keyword>
<dbReference type="PANTHER" id="PTHR30408">
    <property type="entry name" value="TYPE-1 RESTRICTION ENZYME ECOKI SPECIFICITY PROTEIN"/>
    <property type="match status" value="1"/>
</dbReference>
<dbReference type="GO" id="GO:0009307">
    <property type="term" value="P:DNA restriction-modification system"/>
    <property type="evidence" value="ECO:0007669"/>
    <property type="project" value="UniProtKB-KW"/>
</dbReference>
<evidence type="ECO:0000259" key="4">
    <source>
        <dbReference type="Pfam" id="PF01420"/>
    </source>
</evidence>
<evidence type="ECO:0000313" key="6">
    <source>
        <dbReference type="Proteomes" id="UP000585905"/>
    </source>
</evidence>
<gene>
    <name evidence="5" type="ORF">FHX53_002353</name>
</gene>
<keyword evidence="6" id="KW-1185">Reference proteome</keyword>
<dbReference type="Pfam" id="PF01420">
    <property type="entry name" value="Methylase_S"/>
    <property type="match status" value="2"/>
</dbReference>
<dbReference type="EMBL" id="JACGWX010000006">
    <property type="protein sequence ID" value="MBA8848743.1"/>
    <property type="molecule type" value="Genomic_DNA"/>
</dbReference>
<dbReference type="Gene3D" id="1.10.287.1120">
    <property type="entry name" value="Bipartite methylase S protein"/>
    <property type="match status" value="1"/>
</dbReference>
<dbReference type="PANTHER" id="PTHR30408:SF12">
    <property type="entry name" value="TYPE I RESTRICTION ENZYME MJAVIII SPECIFICITY SUBUNIT"/>
    <property type="match status" value="1"/>
</dbReference>
<dbReference type="AlphaFoldDB" id="A0A839EC93"/>
<comment type="caution">
    <text evidence="5">The sequence shown here is derived from an EMBL/GenBank/DDBJ whole genome shotgun (WGS) entry which is preliminary data.</text>
</comment>
<evidence type="ECO:0000256" key="3">
    <source>
        <dbReference type="ARBA" id="ARBA00023125"/>
    </source>
</evidence>
<dbReference type="InterPro" id="IPR052021">
    <property type="entry name" value="Type-I_RS_S_subunit"/>
</dbReference>
<evidence type="ECO:0000313" key="5">
    <source>
        <dbReference type="EMBL" id="MBA8848743.1"/>
    </source>
</evidence>
<keyword evidence="3" id="KW-0238">DNA-binding</keyword>
<feature type="domain" description="Type I restriction modification DNA specificity" evidence="4">
    <location>
        <begin position="175"/>
        <end position="334"/>
    </location>
</feature>
<evidence type="ECO:0000256" key="2">
    <source>
        <dbReference type="ARBA" id="ARBA00022747"/>
    </source>
</evidence>
<dbReference type="Proteomes" id="UP000585905">
    <property type="component" value="Unassembled WGS sequence"/>
</dbReference>
<keyword evidence="5" id="KW-0378">Hydrolase</keyword>